<name>A0A4C1WJ47_EUMVA</name>
<dbReference type="AlphaFoldDB" id="A0A4C1WJ47"/>
<keyword evidence="3" id="KW-1185">Reference proteome</keyword>
<comment type="caution">
    <text evidence="2">The sequence shown here is derived from an EMBL/GenBank/DDBJ whole genome shotgun (WGS) entry which is preliminary data.</text>
</comment>
<gene>
    <name evidence="2" type="ORF">EVAR_44451_1</name>
</gene>
<protein>
    <submittedName>
        <fullName evidence="2">Uncharacterized protein</fullName>
    </submittedName>
</protein>
<dbReference type="EMBL" id="BGZK01000582">
    <property type="protein sequence ID" value="GBP51476.1"/>
    <property type="molecule type" value="Genomic_DNA"/>
</dbReference>
<proteinExistence type="predicted"/>
<evidence type="ECO:0000313" key="2">
    <source>
        <dbReference type="EMBL" id="GBP51476.1"/>
    </source>
</evidence>
<evidence type="ECO:0000256" key="1">
    <source>
        <dbReference type="SAM" id="MobiDB-lite"/>
    </source>
</evidence>
<dbReference type="Proteomes" id="UP000299102">
    <property type="component" value="Unassembled WGS sequence"/>
</dbReference>
<feature type="region of interest" description="Disordered" evidence="1">
    <location>
        <begin position="66"/>
        <end position="89"/>
    </location>
</feature>
<organism evidence="2 3">
    <name type="scientific">Eumeta variegata</name>
    <name type="common">Bagworm moth</name>
    <name type="synonym">Eumeta japonica</name>
    <dbReference type="NCBI Taxonomy" id="151549"/>
    <lineage>
        <taxon>Eukaryota</taxon>
        <taxon>Metazoa</taxon>
        <taxon>Ecdysozoa</taxon>
        <taxon>Arthropoda</taxon>
        <taxon>Hexapoda</taxon>
        <taxon>Insecta</taxon>
        <taxon>Pterygota</taxon>
        <taxon>Neoptera</taxon>
        <taxon>Endopterygota</taxon>
        <taxon>Lepidoptera</taxon>
        <taxon>Glossata</taxon>
        <taxon>Ditrysia</taxon>
        <taxon>Tineoidea</taxon>
        <taxon>Psychidae</taxon>
        <taxon>Oiketicinae</taxon>
        <taxon>Eumeta</taxon>
    </lineage>
</organism>
<reference evidence="2 3" key="1">
    <citation type="journal article" date="2019" name="Commun. Biol.">
        <title>The bagworm genome reveals a unique fibroin gene that provides high tensile strength.</title>
        <authorList>
            <person name="Kono N."/>
            <person name="Nakamura H."/>
            <person name="Ohtoshi R."/>
            <person name="Tomita M."/>
            <person name="Numata K."/>
            <person name="Arakawa K."/>
        </authorList>
    </citation>
    <scope>NUCLEOTIDE SEQUENCE [LARGE SCALE GENOMIC DNA]</scope>
</reference>
<accession>A0A4C1WJ47</accession>
<evidence type="ECO:0000313" key="3">
    <source>
        <dbReference type="Proteomes" id="UP000299102"/>
    </source>
</evidence>
<sequence>MSSRKPRLTERNFVQIGLSLYGVVKPFLEVTFSLEPSDVVRNARSPTKYSFAAGVVGVSSSRGPWIASPRRGHRSVTAPAGSQPAVSVVSDGHCRRHDAVLEVLELAQRTRYAVTSRRSNF</sequence>